<dbReference type="Gene3D" id="1.10.60.40">
    <property type="match status" value="1"/>
</dbReference>
<evidence type="ECO:0000256" key="10">
    <source>
        <dbReference type="SAM" id="SignalP"/>
    </source>
</evidence>
<dbReference type="PANTHER" id="PTHR11596">
    <property type="entry name" value="ALKALINE PHOSPHATASE"/>
    <property type="match status" value="1"/>
</dbReference>
<dbReference type="PROSITE" id="PS00123">
    <property type="entry name" value="ALKALINE_PHOSPHATASE"/>
    <property type="match status" value="1"/>
</dbReference>
<dbReference type="Gene3D" id="3.40.720.10">
    <property type="entry name" value="Alkaline Phosphatase, subunit A"/>
    <property type="match status" value="1"/>
</dbReference>
<gene>
    <name evidence="11" type="ORF">SG34_017205</name>
</gene>
<feature type="binding site" evidence="8">
    <location>
        <position position="302"/>
    </location>
    <ligand>
        <name>Zn(2+)</name>
        <dbReference type="ChEBI" id="CHEBI:29105"/>
        <label>2</label>
    </ligand>
</feature>
<accession>A0AAE9YXP3</accession>
<dbReference type="KEGG" id="tvd:SG34_017205"/>
<dbReference type="EMBL" id="CP059733">
    <property type="protein sequence ID" value="WDE03146.1"/>
    <property type="molecule type" value="Genomic_DNA"/>
</dbReference>
<organism evidence="11 12">
    <name type="scientific">Thalassomonas viridans</name>
    <dbReference type="NCBI Taxonomy" id="137584"/>
    <lineage>
        <taxon>Bacteria</taxon>
        <taxon>Pseudomonadati</taxon>
        <taxon>Pseudomonadota</taxon>
        <taxon>Gammaproteobacteria</taxon>
        <taxon>Alteromonadales</taxon>
        <taxon>Colwelliaceae</taxon>
        <taxon>Thalassomonas</taxon>
    </lineage>
</organism>
<comment type="cofactor">
    <cofactor evidence="8">
        <name>Mg(2+)</name>
        <dbReference type="ChEBI" id="CHEBI:18420"/>
    </cofactor>
    <text evidence="8">Binds 1 Mg(2+) ion.</text>
</comment>
<reference evidence="11 12" key="1">
    <citation type="journal article" date="2015" name="Genome Announc.">
        <title>Draft Genome Sequences of Marine Isolates of Thalassomonas viridans and Thalassomonas actiniarum.</title>
        <authorList>
            <person name="Olonade I."/>
            <person name="van Zyl L.J."/>
            <person name="Trindade M."/>
        </authorList>
    </citation>
    <scope>NUCLEOTIDE SEQUENCE [LARGE SCALE GENOMIC DNA]</scope>
    <source>
        <strain evidence="11 12">XOM25</strain>
    </source>
</reference>
<dbReference type="AlphaFoldDB" id="A0AAE9YXP3"/>
<dbReference type="CDD" id="cd16012">
    <property type="entry name" value="ALP"/>
    <property type="match status" value="1"/>
</dbReference>
<feature type="binding site" evidence="8">
    <location>
        <position position="301"/>
    </location>
    <ligand>
        <name>Zn(2+)</name>
        <dbReference type="ChEBI" id="CHEBI:29105"/>
        <label>2</label>
    </ligand>
</feature>
<feature type="binding site" evidence="8">
    <location>
        <position position="132"/>
    </location>
    <ligand>
        <name>Mg(2+)</name>
        <dbReference type="ChEBI" id="CHEBI:18420"/>
    </ligand>
</feature>
<dbReference type="GO" id="GO:0046872">
    <property type="term" value="F:metal ion binding"/>
    <property type="evidence" value="ECO:0007669"/>
    <property type="project" value="UniProtKB-KW"/>
</dbReference>
<feature type="binding site" evidence="8">
    <location>
        <position position="254"/>
    </location>
    <ligand>
        <name>Mg(2+)</name>
        <dbReference type="ChEBI" id="CHEBI:18420"/>
    </ligand>
</feature>
<sequence>MKRVLSTLFLCMSSITYAKTSAPENIIMIVGDGMGPAYASAYRYFHDNPNTPEIEQTVFDRHLVGMSSTYPAQVSGVVTDSAAGATALATGIKSYNGAIGVDVDKKPLESVLVWAKKQGKKTGIVVTSRINHATPASYLSHNESRRNYDEIADSYVDDTLNGQFKADLMLGGGWKHFIREDRNLVNEFKQAGFHYLDSYAGLSKLPKNQPVLGLFADAGLPWALDDSNKHRLSAMTKAATAHLENKNGYFMLIEASQVDWGGHSNDIAAAMAEMDDLAKTLEFLETYVEKNPNTLVVLTADHSTGGFTIGAHGEYAWRPEVLRTMTMSPETIAEKLSEKAINQAYAKSLFKFALTEVELAQLQLDKAEAAAEVKAYEAAKAAGKAKKMAEPEQVASVLETSVKQLIDKRTNTGWTSGGHTGVDVPVFAFGPQSERFNGLQDNTDIAKKIFTLLGKN</sequence>
<feature type="binding site" evidence="8">
    <location>
        <position position="263"/>
    </location>
    <ligand>
        <name>Zn(2+)</name>
        <dbReference type="ChEBI" id="CHEBI:29105"/>
        <label>2</label>
    </ligand>
</feature>
<dbReference type="InterPro" id="IPR001952">
    <property type="entry name" value="Alkaline_phosphatase"/>
</dbReference>
<dbReference type="GO" id="GO:0004035">
    <property type="term" value="F:alkaline phosphatase activity"/>
    <property type="evidence" value="ECO:0007669"/>
    <property type="project" value="TreeGrafter"/>
</dbReference>
<feature type="active site" description="Phosphoserine intermediate" evidence="7">
    <location>
        <position position="81"/>
    </location>
</feature>
<evidence type="ECO:0000256" key="2">
    <source>
        <dbReference type="ARBA" id="ARBA00022553"/>
    </source>
</evidence>
<feature type="binding site" evidence="8">
    <location>
        <position position="134"/>
    </location>
    <ligand>
        <name>Mg(2+)</name>
        <dbReference type="ChEBI" id="CHEBI:18420"/>
    </ligand>
</feature>
<dbReference type="PRINTS" id="PR00113">
    <property type="entry name" value="ALKPHPHTASE"/>
</dbReference>
<evidence type="ECO:0000313" key="11">
    <source>
        <dbReference type="EMBL" id="WDE03146.1"/>
    </source>
</evidence>
<feature type="chain" id="PRO_5042187157" evidence="10">
    <location>
        <begin position="19"/>
        <end position="456"/>
    </location>
</feature>
<feature type="signal peptide" evidence="10">
    <location>
        <begin position="1"/>
        <end position="18"/>
    </location>
</feature>
<keyword evidence="2" id="KW-0597">Phosphoprotein</keyword>
<keyword evidence="5 8" id="KW-0862">Zinc</keyword>
<evidence type="ECO:0000256" key="9">
    <source>
        <dbReference type="RuleBase" id="RU003946"/>
    </source>
</evidence>
<evidence type="ECO:0000256" key="7">
    <source>
        <dbReference type="PIRSR" id="PIRSR601952-1"/>
    </source>
</evidence>
<evidence type="ECO:0000313" key="12">
    <source>
        <dbReference type="Proteomes" id="UP000032352"/>
    </source>
</evidence>
<evidence type="ECO:0000256" key="3">
    <source>
        <dbReference type="ARBA" id="ARBA00022723"/>
    </source>
</evidence>
<evidence type="ECO:0000256" key="6">
    <source>
        <dbReference type="ARBA" id="ARBA00022842"/>
    </source>
</evidence>
<reference evidence="11 12" key="2">
    <citation type="journal article" date="2022" name="Mar. Drugs">
        <title>Bioassay-Guided Fractionation Leads to the Detection of Cholic Acid Generated by the Rare Thalassomonas sp.</title>
        <authorList>
            <person name="Pheiffer F."/>
            <person name="Schneider Y.K."/>
            <person name="Hansen E.H."/>
            <person name="Andersen J.H."/>
            <person name="Isaksson J."/>
            <person name="Busche T."/>
            <person name="R C."/>
            <person name="Kalinowski J."/>
            <person name="Zyl L.V."/>
            <person name="Trindade M."/>
        </authorList>
    </citation>
    <scope>NUCLEOTIDE SEQUENCE [LARGE SCALE GENOMIC DNA]</scope>
    <source>
        <strain evidence="11 12">XOM25</strain>
    </source>
</reference>
<keyword evidence="6 8" id="KW-0460">Magnesium</keyword>
<dbReference type="SMART" id="SM00098">
    <property type="entry name" value="alkPPc"/>
    <property type="match status" value="1"/>
</dbReference>
<comment type="cofactor">
    <cofactor evidence="8">
        <name>Zn(2+)</name>
        <dbReference type="ChEBI" id="CHEBI:29105"/>
    </cofactor>
    <text evidence="8">Binds 2 Zn(2+) ions.</text>
</comment>
<dbReference type="Proteomes" id="UP000032352">
    <property type="component" value="Chromosome"/>
</dbReference>
<dbReference type="InterPro" id="IPR018299">
    <property type="entry name" value="Alkaline_phosphatase_AS"/>
</dbReference>
<evidence type="ECO:0000256" key="1">
    <source>
        <dbReference type="ARBA" id="ARBA00005984"/>
    </source>
</evidence>
<dbReference type="SUPFAM" id="SSF53649">
    <property type="entry name" value="Alkaline phosphatase-like"/>
    <property type="match status" value="1"/>
</dbReference>
<proteinExistence type="inferred from homology"/>
<dbReference type="Pfam" id="PF00245">
    <property type="entry name" value="Alk_phosphatase"/>
    <property type="match status" value="1"/>
</dbReference>
<comment type="similarity">
    <text evidence="1 9">Belongs to the alkaline phosphatase family.</text>
</comment>
<evidence type="ECO:0000256" key="4">
    <source>
        <dbReference type="ARBA" id="ARBA00022801"/>
    </source>
</evidence>
<keyword evidence="3 8" id="KW-0479">Metal-binding</keyword>
<keyword evidence="10" id="KW-0732">Signal</keyword>
<keyword evidence="4" id="KW-0378">Hydrolase</keyword>
<feature type="binding site" evidence="8">
    <location>
        <position position="259"/>
    </location>
    <ligand>
        <name>Zn(2+)</name>
        <dbReference type="ChEBI" id="CHEBI:29105"/>
        <label>2</label>
    </ligand>
</feature>
<protein>
    <submittedName>
        <fullName evidence="11">Alkaline phosphatase</fullName>
    </submittedName>
</protein>
<feature type="binding site" evidence="8">
    <location>
        <position position="32"/>
    </location>
    <ligand>
        <name>Zn(2+)</name>
        <dbReference type="ChEBI" id="CHEBI:29105"/>
        <label>2</label>
    </ligand>
</feature>
<keyword evidence="12" id="KW-1185">Reference proteome</keyword>
<name>A0AAE9YXP3_9GAMM</name>
<evidence type="ECO:0000256" key="5">
    <source>
        <dbReference type="ARBA" id="ARBA00022833"/>
    </source>
</evidence>
<evidence type="ECO:0000256" key="8">
    <source>
        <dbReference type="PIRSR" id="PIRSR601952-2"/>
    </source>
</evidence>
<feature type="binding site" evidence="8">
    <location>
        <position position="419"/>
    </location>
    <ligand>
        <name>Zn(2+)</name>
        <dbReference type="ChEBI" id="CHEBI:29105"/>
        <label>2</label>
    </ligand>
</feature>
<dbReference type="PANTHER" id="PTHR11596:SF5">
    <property type="entry name" value="ALKALINE PHOSPHATASE"/>
    <property type="match status" value="1"/>
</dbReference>
<dbReference type="RefSeq" id="WP_044839992.1">
    <property type="nucleotide sequence ID" value="NZ_CP059733.1"/>
</dbReference>
<feature type="binding site" evidence="8">
    <location>
        <position position="32"/>
    </location>
    <ligand>
        <name>Mg(2+)</name>
        <dbReference type="ChEBI" id="CHEBI:18420"/>
    </ligand>
</feature>
<dbReference type="InterPro" id="IPR017850">
    <property type="entry name" value="Alkaline_phosphatase_core_sf"/>
</dbReference>